<protein>
    <submittedName>
        <fullName evidence="2">Uncharacterized protein</fullName>
    </submittedName>
</protein>
<gene>
    <name evidence="2" type="ORF">V1478_015400</name>
</gene>
<dbReference type="AlphaFoldDB" id="A0ABD2A5U0"/>
<sequence>MQGGSSDVRSYEERSRSVQPPRTFYGMLSVLTTAGRVNALLRPRPKKRSRSMGNCHWHWVKAKSCDVVQAQEPAQHVTSTRGPSRELSRLATSLRMQRI</sequence>
<dbReference type="EMBL" id="JAUDFV010000155">
    <property type="protein sequence ID" value="KAL2715702.1"/>
    <property type="molecule type" value="Genomic_DNA"/>
</dbReference>
<reference evidence="2 3" key="1">
    <citation type="journal article" date="2024" name="Ann. Entomol. Soc. Am.">
        <title>Genomic analyses of the southern and eastern yellowjacket wasps (Hymenoptera: Vespidae) reveal evolutionary signatures of social life.</title>
        <authorList>
            <person name="Catto M.A."/>
            <person name="Caine P.B."/>
            <person name="Orr S.E."/>
            <person name="Hunt B.G."/>
            <person name="Goodisman M.A.D."/>
        </authorList>
    </citation>
    <scope>NUCLEOTIDE SEQUENCE [LARGE SCALE GENOMIC DNA]</scope>
    <source>
        <strain evidence="2">233</strain>
        <tissue evidence="2">Head and thorax</tissue>
    </source>
</reference>
<evidence type="ECO:0000313" key="3">
    <source>
        <dbReference type="Proteomes" id="UP001607302"/>
    </source>
</evidence>
<organism evidence="2 3">
    <name type="scientific">Vespula squamosa</name>
    <name type="common">Southern yellow jacket</name>
    <name type="synonym">Wasp</name>
    <dbReference type="NCBI Taxonomy" id="30214"/>
    <lineage>
        <taxon>Eukaryota</taxon>
        <taxon>Metazoa</taxon>
        <taxon>Ecdysozoa</taxon>
        <taxon>Arthropoda</taxon>
        <taxon>Hexapoda</taxon>
        <taxon>Insecta</taxon>
        <taxon>Pterygota</taxon>
        <taxon>Neoptera</taxon>
        <taxon>Endopterygota</taxon>
        <taxon>Hymenoptera</taxon>
        <taxon>Apocrita</taxon>
        <taxon>Aculeata</taxon>
        <taxon>Vespoidea</taxon>
        <taxon>Vespidae</taxon>
        <taxon>Vespinae</taxon>
        <taxon>Vespula</taxon>
    </lineage>
</organism>
<accession>A0ABD2A5U0</accession>
<proteinExistence type="predicted"/>
<evidence type="ECO:0000313" key="2">
    <source>
        <dbReference type="EMBL" id="KAL2715702.1"/>
    </source>
</evidence>
<evidence type="ECO:0000256" key="1">
    <source>
        <dbReference type="SAM" id="MobiDB-lite"/>
    </source>
</evidence>
<comment type="caution">
    <text evidence="2">The sequence shown here is derived from an EMBL/GenBank/DDBJ whole genome shotgun (WGS) entry which is preliminary data.</text>
</comment>
<dbReference type="Proteomes" id="UP001607302">
    <property type="component" value="Unassembled WGS sequence"/>
</dbReference>
<keyword evidence="3" id="KW-1185">Reference proteome</keyword>
<feature type="region of interest" description="Disordered" evidence="1">
    <location>
        <begin position="73"/>
        <end position="99"/>
    </location>
</feature>
<name>A0ABD2A5U0_VESSQ</name>
<feature type="compositionally biased region" description="Polar residues" evidence="1">
    <location>
        <begin position="90"/>
        <end position="99"/>
    </location>
</feature>